<dbReference type="Proteomes" id="UP000540656">
    <property type="component" value="Unassembled WGS sequence"/>
</dbReference>
<sequence>MENLVLASTQADAKAAELIVRHHAEMDATLGLKTELVATAARTAAHDPAEEARIGLHRWCRDVLVPHAMAAEATLCRAGGDLPEGRLLVEAMVVEHRIIGDLVETIAQSDDAIDTALAASALRHLFTAHLTKVNDQLVPLLVREPSTSLRELLDELEARFAAAGEKTEKDTDDGYGHPVHAPGECGCGERDVSAHPELDARAVPHAIRHATVFGALDAVRPGRSMVLVAPHDPLPLLRQLEGRQPGVFEVDYLQRGPDAWRLLLTRRDS</sequence>
<dbReference type="Pfam" id="PF10006">
    <property type="entry name" value="DUF2249"/>
    <property type="match status" value="1"/>
</dbReference>
<proteinExistence type="predicted"/>
<comment type="caution">
    <text evidence="3">The sequence shown here is derived from an EMBL/GenBank/DDBJ whole genome shotgun (WGS) entry which is preliminary data.</text>
</comment>
<evidence type="ECO:0000259" key="2">
    <source>
        <dbReference type="Pfam" id="PF10006"/>
    </source>
</evidence>
<dbReference type="InterPro" id="IPR018720">
    <property type="entry name" value="DUF2249"/>
</dbReference>
<dbReference type="EMBL" id="JACCAA010000001">
    <property type="protein sequence ID" value="NYG60008.1"/>
    <property type="molecule type" value="Genomic_DNA"/>
</dbReference>
<dbReference type="Pfam" id="PF01814">
    <property type="entry name" value="Hemerythrin"/>
    <property type="match status" value="1"/>
</dbReference>
<protein>
    <submittedName>
        <fullName evidence="3">Uncharacterized protein (DUF2249 family)</fullName>
    </submittedName>
</protein>
<feature type="domain" description="DUF2249" evidence="2">
    <location>
        <begin position="197"/>
        <end position="266"/>
    </location>
</feature>
<reference evidence="3 4" key="1">
    <citation type="submission" date="2020-07" db="EMBL/GenBank/DDBJ databases">
        <title>Sequencing the genomes of 1000 actinobacteria strains.</title>
        <authorList>
            <person name="Klenk H.-P."/>
        </authorList>
    </citation>
    <scope>NUCLEOTIDE SEQUENCE [LARGE SCALE GENOMIC DNA]</scope>
    <source>
        <strain evidence="3 4">DSM 23819</strain>
    </source>
</reference>
<keyword evidence="4" id="KW-1185">Reference proteome</keyword>
<evidence type="ECO:0000313" key="3">
    <source>
        <dbReference type="EMBL" id="NYG60008.1"/>
    </source>
</evidence>
<evidence type="ECO:0000259" key="1">
    <source>
        <dbReference type="Pfam" id="PF01814"/>
    </source>
</evidence>
<dbReference type="AlphaFoldDB" id="A0A7Y9S4M4"/>
<gene>
    <name evidence="3" type="ORF">BJ980_002931</name>
</gene>
<accession>A0A7Y9S4M4</accession>
<dbReference type="InterPro" id="IPR012312">
    <property type="entry name" value="Hemerythrin-like"/>
</dbReference>
<feature type="domain" description="Hemerythrin-like" evidence="1">
    <location>
        <begin position="16"/>
        <end position="141"/>
    </location>
</feature>
<name>A0A7Y9S4M4_9ACTN</name>
<organism evidence="3 4">
    <name type="scientific">Nocardioides daedukensis</name>
    <dbReference type="NCBI Taxonomy" id="634462"/>
    <lineage>
        <taxon>Bacteria</taxon>
        <taxon>Bacillati</taxon>
        <taxon>Actinomycetota</taxon>
        <taxon>Actinomycetes</taxon>
        <taxon>Propionibacteriales</taxon>
        <taxon>Nocardioidaceae</taxon>
        <taxon>Nocardioides</taxon>
    </lineage>
</organism>
<evidence type="ECO:0000313" key="4">
    <source>
        <dbReference type="Proteomes" id="UP000540656"/>
    </source>
</evidence>